<evidence type="ECO:0000256" key="1">
    <source>
        <dbReference type="SAM" id="Phobius"/>
    </source>
</evidence>
<dbReference type="Proteomes" id="UP000593575">
    <property type="component" value="Unassembled WGS sequence"/>
</dbReference>
<reference evidence="2 3" key="1">
    <citation type="journal article" date="2019" name="Genome Biol. Evol.">
        <title>Insights into the evolution of the New World diploid cottons (Gossypium, subgenus Houzingenia) based on genome sequencing.</title>
        <authorList>
            <person name="Grover C.E."/>
            <person name="Arick M.A. 2nd"/>
            <person name="Thrash A."/>
            <person name="Conover J.L."/>
            <person name="Sanders W.S."/>
            <person name="Peterson D.G."/>
            <person name="Frelichowski J.E."/>
            <person name="Scheffler J.A."/>
            <person name="Scheffler B.E."/>
            <person name="Wendel J.F."/>
        </authorList>
    </citation>
    <scope>NUCLEOTIDE SEQUENCE [LARGE SCALE GENOMIC DNA]</scope>
    <source>
        <strain evidence="2">6</strain>
        <tissue evidence="2">Leaf</tissue>
    </source>
</reference>
<keyword evidence="1" id="KW-0472">Membrane</keyword>
<keyword evidence="3" id="KW-1185">Reference proteome</keyword>
<keyword evidence="1" id="KW-0812">Transmembrane</keyword>
<evidence type="ECO:0000313" key="2">
    <source>
        <dbReference type="EMBL" id="MBA0841054.1"/>
    </source>
</evidence>
<keyword evidence="1" id="KW-1133">Transmembrane helix</keyword>
<comment type="caution">
    <text evidence="2">The sequence shown here is derived from an EMBL/GenBank/DDBJ whole genome shotgun (WGS) entry which is preliminary data.</text>
</comment>
<dbReference type="AlphaFoldDB" id="A0A7J9K3P2"/>
<evidence type="ECO:0000313" key="3">
    <source>
        <dbReference type="Proteomes" id="UP000593575"/>
    </source>
</evidence>
<dbReference type="EMBL" id="JABFAE010000011">
    <property type="protein sequence ID" value="MBA0841054.1"/>
    <property type="molecule type" value="Genomic_DNA"/>
</dbReference>
<accession>A0A7J9K3P2</accession>
<protein>
    <submittedName>
        <fullName evidence="2">Uncharacterized protein</fullName>
    </submittedName>
</protein>
<feature type="transmembrane region" description="Helical" evidence="1">
    <location>
        <begin position="27"/>
        <end position="54"/>
    </location>
</feature>
<organism evidence="2 3">
    <name type="scientific">Gossypium armourianum</name>
    <dbReference type="NCBI Taxonomy" id="34283"/>
    <lineage>
        <taxon>Eukaryota</taxon>
        <taxon>Viridiplantae</taxon>
        <taxon>Streptophyta</taxon>
        <taxon>Embryophyta</taxon>
        <taxon>Tracheophyta</taxon>
        <taxon>Spermatophyta</taxon>
        <taxon>Magnoliopsida</taxon>
        <taxon>eudicotyledons</taxon>
        <taxon>Gunneridae</taxon>
        <taxon>Pentapetalae</taxon>
        <taxon>rosids</taxon>
        <taxon>malvids</taxon>
        <taxon>Malvales</taxon>
        <taxon>Malvaceae</taxon>
        <taxon>Malvoideae</taxon>
        <taxon>Gossypium</taxon>
    </lineage>
</organism>
<proteinExistence type="predicted"/>
<gene>
    <name evidence="2" type="ORF">Goarm_003572</name>
</gene>
<sequence length="57" mass="6669">MRMIGSSHFQNDVQEIIRKSLSSPLYVVVRFFLLFSHQLVSLIHLVILLLNLLLNDF</sequence>
<name>A0A7J9K3P2_9ROSI</name>